<evidence type="ECO:0000313" key="2">
    <source>
        <dbReference type="EMBL" id="KAF4139265.1"/>
    </source>
</evidence>
<accession>A0A8S9UG66</accession>
<protein>
    <recommendedName>
        <fullName evidence="4">RxLR effector protein</fullName>
    </recommendedName>
</protein>
<evidence type="ECO:0000313" key="1">
    <source>
        <dbReference type="EMBL" id="KAF4138239.1"/>
    </source>
</evidence>
<evidence type="ECO:0008006" key="4">
    <source>
        <dbReference type="Google" id="ProtNLM"/>
    </source>
</evidence>
<organism evidence="1 3">
    <name type="scientific">Phytophthora infestans</name>
    <name type="common">Potato late blight agent</name>
    <name type="synonym">Botrytis infestans</name>
    <dbReference type="NCBI Taxonomy" id="4787"/>
    <lineage>
        <taxon>Eukaryota</taxon>
        <taxon>Sar</taxon>
        <taxon>Stramenopiles</taxon>
        <taxon>Oomycota</taxon>
        <taxon>Peronosporomycetes</taxon>
        <taxon>Peronosporales</taxon>
        <taxon>Peronosporaceae</taxon>
        <taxon>Phytophthora</taxon>
    </lineage>
</organism>
<name>A0A8S9UG66_PHYIN</name>
<comment type="caution">
    <text evidence="1">The sequence shown here is derived from an EMBL/GenBank/DDBJ whole genome shotgun (WGS) entry which is preliminary data.</text>
</comment>
<sequence>MQRNPQQYAKFGTGYHSEQKTTEVFEKWAMEGTHIKSVITTLKLNGKSASEMANNENFPALLKYVKLYLDFKPFRDLNAKSRLQARRPIS</sequence>
<evidence type="ECO:0000313" key="3">
    <source>
        <dbReference type="Proteomes" id="UP000704712"/>
    </source>
</evidence>
<gene>
    <name evidence="2" type="ORF">GN958_ATG11625</name>
    <name evidence="1" type="ORF">GN958_ATG12572</name>
</gene>
<proteinExistence type="predicted"/>
<dbReference type="EMBL" id="JAACNO010001560">
    <property type="protein sequence ID" value="KAF4139265.1"/>
    <property type="molecule type" value="Genomic_DNA"/>
</dbReference>
<reference evidence="1" key="1">
    <citation type="submission" date="2020-03" db="EMBL/GenBank/DDBJ databases">
        <title>Hybrid Assembly of Korean Phytophthora infestans isolates.</title>
        <authorList>
            <person name="Prokchorchik M."/>
            <person name="Lee Y."/>
            <person name="Seo J."/>
            <person name="Cho J.-H."/>
            <person name="Park Y.-E."/>
            <person name="Jang D.-C."/>
            <person name="Im J.-S."/>
            <person name="Choi J.-G."/>
            <person name="Park H.-J."/>
            <person name="Lee G.-B."/>
            <person name="Lee Y.-G."/>
            <person name="Hong S.-Y."/>
            <person name="Cho K."/>
            <person name="Sohn K.H."/>
        </authorList>
    </citation>
    <scope>NUCLEOTIDE SEQUENCE</scope>
    <source>
        <strain evidence="1">KR_2_A2</strain>
    </source>
</reference>
<dbReference type="EMBL" id="JAACNO010001708">
    <property type="protein sequence ID" value="KAF4138239.1"/>
    <property type="molecule type" value="Genomic_DNA"/>
</dbReference>
<dbReference type="Proteomes" id="UP000704712">
    <property type="component" value="Unassembled WGS sequence"/>
</dbReference>
<dbReference type="AlphaFoldDB" id="A0A8S9UG66"/>